<evidence type="ECO:0000313" key="1">
    <source>
        <dbReference type="EMBL" id="KAA0191112.1"/>
    </source>
</evidence>
<name>A0A8E0RS24_9TREM</name>
<proteinExistence type="predicted"/>
<keyword evidence="2" id="KW-1185">Reference proteome</keyword>
<organism evidence="1 2">
    <name type="scientific">Fasciolopsis buskii</name>
    <dbReference type="NCBI Taxonomy" id="27845"/>
    <lineage>
        <taxon>Eukaryota</taxon>
        <taxon>Metazoa</taxon>
        <taxon>Spiralia</taxon>
        <taxon>Lophotrochozoa</taxon>
        <taxon>Platyhelminthes</taxon>
        <taxon>Trematoda</taxon>
        <taxon>Digenea</taxon>
        <taxon>Plagiorchiida</taxon>
        <taxon>Echinostomata</taxon>
        <taxon>Echinostomatoidea</taxon>
        <taxon>Fasciolidae</taxon>
        <taxon>Fasciolopsis</taxon>
    </lineage>
</organism>
<dbReference type="EMBL" id="LUCM01006549">
    <property type="protein sequence ID" value="KAA0191112.1"/>
    <property type="molecule type" value="Genomic_DNA"/>
</dbReference>
<comment type="caution">
    <text evidence="1">The sequence shown here is derived from an EMBL/GenBank/DDBJ whole genome shotgun (WGS) entry which is preliminary data.</text>
</comment>
<dbReference type="OrthoDB" id="168404at2759"/>
<accession>A0A8E0RS24</accession>
<protein>
    <submittedName>
        <fullName evidence="1">Uncharacterized protein</fullName>
    </submittedName>
</protein>
<dbReference type="Proteomes" id="UP000728185">
    <property type="component" value="Unassembled WGS sequence"/>
</dbReference>
<evidence type="ECO:0000313" key="2">
    <source>
        <dbReference type="Proteomes" id="UP000728185"/>
    </source>
</evidence>
<sequence>MVQSVNLDIHLMSCLSIKFSRAFLVGSIALYVPPRKSSRSLSGVNGTKIFQGSSAEPWVLKPLQTTKVLTFDLPTHWEFCFAVVSYCFTASCSSFSCSSLDCADETGRTETLLRASVVPTKYTLDKFLSKRTCFIPFFHNPDSKLLTSTNLIHFGTVSQSTGAMTRHIKLINLQQYDIAITGAESDLYDPALTLNLSMSSVPAKSLVPWAVATLTVSPLNITHSRILNGFVTLLTDVRGVIVRIPFSAKLIHGSLSIQEHRVVIHRISPPQLRFDYVFSNYADVPISVTKPKLPSHRYDGLIELEIPDARLLDGIFDLGAVLLDQQGSSVIALHNRNPIVIEIEAFGVSTTSNATEAWRLVNERTASGADCVTRCLLYSSDETCVSCPVSVTGFFLLCRLMCAPLK</sequence>
<reference evidence="1" key="1">
    <citation type="submission" date="2019-05" db="EMBL/GenBank/DDBJ databases">
        <title>Annotation for the trematode Fasciolopsis buski.</title>
        <authorList>
            <person name="Choi Y.-J."/>
        </authorList>
    </citation>
    <scope>NUCLEOTIDE SEQUENCE</scope>
    <source>
        <strain evidence="1">HT</strain>
        <tissue evidence="1">Whole worm</tissue>
    </source>
</reference>
<gene>
    <name evidence="1" type="ORF">FBUS_02785</name>
</gene>
<dbReference type="AlphaFoldDB" id="A0A8E0RS24"/>